<sequence>MARPAKRRKFHPLPAPGDIVWCAFPQLAGVPGPKKRPALVARVAPATHEVSVVYGTSQKTDHIYPTEVVLDPADAGFAVSGLSHRTKFDLAHQVQLPFDSDWFEPAPGPQTNIPLPKMGILHPSYMPAIAAAVKRIRP</sequence>
<dbReference type="SUPFAM" id="SSF50118">
    <property type="entry name" value="Cell growth inhibitor/plasmid maintenance toxic component"/>
    <property type="match status" value="1"/>
</dbReference>
<name>A0A845GCE1_9BURK</name>
<dbReference type="Gene3D" id="2.30.30.110">
    <property type="match status" value="1"/>
</dbReference>
<evidence type="ECO:0008006" key="3">
    <source>
        <dbReference type="Google" id="ProtNLM"/>
    </source>
</evidence>
<comment type="caution">
    <text evidence="1">The sequence shown here is derived from an EMBL/GenBank/DDBJ whole genome shotgun (WGS) entry which is preliminary data.</text>
</comment>
<dbReference type="AlphaFoldDB" id="A0A845GCE1"/>
<dbReference type="GO" id="GO:0003677">
    <property type="term" value="F:DNA binding"/>
    <property type="evidence" value="ECO:0007669"/>
    <property type="project" value="InterPro"/>
</dbReference>
<dbReference type="RefSeq" id="WP_161099352.1">
    <property type="nucleotide sequence ID" value="NZ_WWCW01000128.1"/>
</dbReference>
<evidence type="ECO:0000313" key="1">
    <source>
        <dbReference type="EMBL" id="MYM90578.1"/>
    </source>
</evidence>
<reference evidence="1 2" key="1">
    <citation type="submission" date="2020-01" db="EMBL/GenBank/DDBJ databases">
        <title>Novel species isolated from a subtropical stream in China.</title>
        <authorList>
            <person name="Lu H."/>
        </authorList>
    </citation>
    <scope>NUCLEOTIDE SEQUENCE [LARGE SCALE GENOMIC DNA]</scope>
    <source>
        <strain evidence="1 2">FT82W</strain>
    </source>
</reference>
<gene>
    <name evidence="1" type="ORF">GTP91_25820</name>
</gene>
<organism evidence="1 2">
    <name type="scientific">Duganella vulcania</name>
    <dbReference type="NCBI Taxonomy" id="2692166"/>
    <lineage>
        <taxon>Bacteria</taxon>
        <taxon>Pseudomonadati</taxon>
        <taxon>Pseudomonadota</taxon>
        <taxon>Betaproteobacteria</taxon>
        <taxon>Burkholderiales</taxon>
        <taxon>Oxalobacteraceae</taxon>
        <taxon>Telluria group</taxon>
        <taxon>Duganella</taxon>
    </lineage>
</organism>
<dbReference type="InterPro" id="IPR011067">
    <property type="entry name" value="Plasmid_toxin/cell-grow_inhib"/>
</dbReference>
<protein>
    <recommendedName>
        <fullName evidence="3">Type II toxin-antitoxin system PemK/MazF family toxin</fullName>
    </recommendedName>
</protein>
<dbReference type="InterPro" id="IPR003477">
    <property type="entry name" value="PemK-like"/>
</dbReference>
<dbReference type="EMBL" id="WWCW01000128">
    <property type="protein sequence ID" value="MYM90578.1"/>
    <property type="molecule type" value="Genomic_DNA"/>
</dbReference>
<accession>A0A845GCE1</accession>
<dbReference type="Proteomes" id="UP000470302">
    <property type="component" value="Unassembled WGS sequence"/>
</dbReference>
<evidence type="ECO:0000313" key="2">
    <source>
        <dbReference type="Proteomes" id="UP000470302"/>
    </source>
</evidence>
<proteinExistence type="predicted"/>
<dbReference type="Pfam" id="PF02452">
    <property type="entry name" value="PemK_toxin"/>
    <property type="match status" value="1"/>
</dbReference>